<evidence type="ECO:0000313" key="2">
    <source>
        <dbReference type="EMBL" id="GHI15006.1"/>
    </source>
</evidence>
<gene>
    <name evidence="1" type="ORF">Scinn_44580</name>
    <name evidence="2" type="ORF">Scinn_44690</name>
</gene>
<dbReference type="Proteomes" id="UP000660554">
    <property type="component" value="Unassembled WGS sequence"/>
</dbReference>
<name>A0ABQ3NQC1_STRVG</name>
<dbReference type="EMBL" id="BNDV01000010">
    <property type="protein sequence ID" value="GHI15006.1"/>
    <property type="molecule type" value="Genomic_DNA"/>
</dbReference>
<sequence length="76" mass="8261">MPEGGALMLVEQVEGADGIELDTEAALHHLRLKAAFGSGVRTEGDFERIAALAGLRVAARRDIGWDHRLWELAPAR</sequence>
<evidence type="ECO:0000313" key="3">
    <source>
        <dbReference type="Proteomes" id="UP000660554"/>
    </source>
</evidence>
<organism evidence="1 3">
    <name type="scientific">Streptomyces virginiae</name>
    <name type="common">Streptomyces cinnamonensis</name>
    <dbReference type="NCBI Taxonomy" id="1961"/>
    <lineage>
        <taxon>Bacteria</taxon>
        <taxon>Bacillati</taxon>
        <taxon>Actinomycetota</taxon>
        <taxon>Actinomycetes</taxon>
        <taxon>Kitasatosporales</taxon>
        <taxon>Streptomycetaceae</taxon>
        <taxon>Streptomyces</taxon>
    </lineage>
</organism>
<keyword evidence="3" id="KW-1185">Reference proteome</keyword>
<accession>A0ABQ3NQC1</accession>
<comment type="caution">
    <text evidence="1">The sequence shown here is derived from an EMBL/GenBank/DDBJ whole genome shotgun (WGS) entry which is preliminary data.</text>
</comment>
<reference evidence="1" key="2">
    <citation type="submission" date="2024-05" db="EMBL/GenBank/DDBJ databases">
        <title>Whole genome shotgun sequence of Streptomyces cinnamonensis NBRC 15873.</title>
        <authorList>
            <person name="Komaki H."/>
            <person name="Tamura T."/>
        </authorList>
    </citation>
    <scope>NUCLEOTIDE SEQUENCE</scope>
    <source>
        <strain evidence="1 3">NBRC 15873</strain>
    </source>
</reference>
<evidence type="ECO:0008006" key="4">
    <source>
        <dbReference type="Google" id="ProtNLM"/>
    </source>
</evidence>
<dbReference type="EMBL" id="BNDV01000010">
    <property type="protein sequence ID" value="GHI14995.1"/>
    <property type="molecule type" value="Genomic_DNA"/>
</dbReference>
<evidence type="ECO:0000313" key="1">
    <source>
        <dbReference type="EMBL" id="GHI14995.1"/>
    </source>
</evidence>
<protein>
    <recommendedName>
        <fullName evidence="4">O-methyltransferase domain-containing protein</fullName>
    </recommendedName>
</protein>
<reference evidence="3" key="1">
    <citation type="submission" date="2020-09" db="EMBL/GenBank/DDBJ databases">
        <title>Whole genome shotgun sequence of Streptomyces cinnamonensis NBRC 15873.</title>
        <authorList>
            <person name="Komaki H."/>
            <person name="Tamura T."/>
        </authorList>
    </citation>
    <scope>NUCLEOTIDE SEQUENCE [LARGE SCALE GENOMIC DNA]</scope>
    <source>
        <strain evidence="2 3">NBRC 15873</strain>
    </source>
</reference>
<proteinExistence type="predicted"/>